<keyword evidence="1 2" id="KW-0808">Transferase</keyword>
<proteinExistence type="inferred from homology"/>
<dbReference type="GO" id="GO:0003899">
    <property type="term" value="F:DNA-directed RNA polymerase activity"/>
    <property type="evidence" value="ECO:0007669"/>
    <property type="project" value="UniProtKB-UniRule"/>
</dbReference>
<dbReference type="EC" id="2.7.7.6" evidence="1"/>
<dbReference type="InterPro" id="IPR005574">
    <property type="entry name" value="Rpb4/RPC9"/>
</dbReference>
<comment type="caution">
    <text evidence="2">The sequence shown here is derived from an EMBL/GenBank/DDBJ whole genome shotgun (WGS) entry which is preliminary data.</text>
</comment>
<keyword evidence="1" id="KW-0963">Cytoplasm</keyword>
<organism evidence="2 3">
    <name type="scientific">Methanococcoides methylutens</name>
    <dbReference type="NCBI Taxonomy" id="2226"/>
    <lineage>
        <taxon>Archaea</taxon>
        <taxon>Methanobacteriati</taxon>
        <taxon>Methanobacteriota</taxon>
        <taxon>Stenosarchaea group</taxon>
        <taxon>Methanomicrobia</taxon>
        <taxon>Methanosarcinales</taxon>
        <taxon>Methanosarcinaceae</taxon>
        <taxon>Methanococcoides</taxon>
    </lineage>
</organism>
<evidence type="ECO:0000256" key="1">
    <source>
        <dbReference type="HAMAP-Rule" id="MF_00864"/>
    </source>
</evidence>
<dbReference type="NCBIfam" id="NF011552">
    <property type="entry name" value="PRK14981.1-4"/>
    <property type="match status" value="1"/>
</dbReference>
<dbReference type="Gene3D" id="1.10.150.80">
    <property type="entry name" value="HRDC domain"/>
    <property type="match status" value="1"/>
</dbReference>
<dbReference type="SUPFAM" id="SSF47819">
    <property type="entry name" value="HRDC-like"/>
    <property type="match status" value="1"/>
</dbReference>
<dbReference type="InterPro" id="IPR010924">
    <property type="entry name" value="Rpo4"/>
</dbReference>
<dbReference type="PANTHER" id="PTHR39646:SF1">
    <property type="entry name" value="DNA-DIRECTED RNA POLYMERASE SUBUNIT RPO4"/>
    <property type="match status" value="1"/>
</dbReference>
<keyword evidence="1 2" id="KW-0240">DNA-directed RNA polymerase</keyword>
<evidence type="ECO:0000313" key="2">
    <source>
        <dbReference type="EMBL" id="KGK99781.1"/>
    </source>
</evidence>
<dbReference type="Proteomes" id="UP000029859">
    <property type="component" value="Unassembled WGS sequence"/>
</dbReference>
<sequence length="117" mass="13602">MIVKQVQSEELLTVPEVKEILSEIMEERTERGEELGYELRKAINHADMFAKISAEKSRELVSKLLELEKMKPEIAVHIADIMPQSRDELRALYAKERFTLTEEELDTILNLVIESME</sequence>
<dbReference type="GO" id="GO:0000166">
    <property type="term" value="F:nucleotide binding"/>
    <property type="evidence" value="ECO:0007669"/>
    <property type="project" value="InterPro"/>
</dbReference>
<dbReference type="Pfam" id="PF03874">
    <property type="entry name" value="RNA_pol_Rpb4"/>
    <property type="match status" value="1"/>
</dbReference>
<keyword evidence="1" id="KW-0804">Transcription</keyword>
<comment type="subunit">
    <text evidence="1">Part of the RNA polymerase complex. Forms a stalk with Rpo7 that extends from the main structure.</text>
</comment>
<dbReference type="EMBL" id="JRHO01000002">
    <property type="protein sequence ID" value="KGK99781.1"/>
    <property type="molecule type" value="Genomic_DNA"/>
</dbReference>
<dbReference type="InterPro" id="IPR010997">
    <property type="entry name" value="HRDC-like_sf"/>
</dbReference>
<dbReference type="AlphaFoldDB" id="A0A099T6D5"/>
<dbReference type="HAMAP" id="MF_00864">
    <property type="entry name" value="RNApol_arch_Rpo4"/>
    <property type="match status" value="1"/>
</dbReference>
<gene>
    <name evidence="1" type="primary">rpo4</name>
    <name evidence="1" type="synonym">rpoF</name>
    <name evidence="2" type="ORF">LI82_00840</name>
</gene>
<accession>A0A099T6D5</accession>
<dbReference type="GO" id="GO:0006352">
    <property type="term" value="P:DNA-templated transcription initiation"/>
    <property type="evidence" value="ECO:0007669"/>
    <property type="project" value="InterPro"/>
</dbReference>
<keyword evidence="3" id="KW-1185">Reference proteome</keyword>
<reference evidence="2 3" key="1">
    <citation type="submission" date="2014-09" db="EMBL/GenBank/DDBJ databases">
        <title>Draft genome sequence of an obligately methylotrophic methanogen, Methanococcoides methylutens, isolated from marine sediment.</title>
        <authorList>
            <person name="Guan Y."/>
            <person name="Ngugi D.K."/>
            <person name="Blom J."/>
            <person name="Ali S."/>
            <person name="Ferry J.G."/>
            <person name="Stingl U."/>
        </authorList>
    </citation>
    <scope>NUCLEOTIDE SEQUENCE [LARGE SCALE GENOMIC DNA]</scope>
    <source>
        <strain evidence="2 3">DSM 2657</strain>
    </source>
</reference>
<comment type="similarity">
    <text evidence="1">Belongs to the eukaryotic RPB4 RNA polymerase subunit family.</text>
</comment>
<name>A0A099T6D5_METMT</name>
<dbReference type="Gene3D" id="6.10.140.10">
    <property type="match status" value="1"/>
</dbReference>
<comment type="function">
    <text evidence="1">DNA-dependent RNA polymerase (RNAP) catalyzes the transcription of DNA into RNA using the four ribonucleoside triphosphates as substrates. This subunit is less well bound than the others.</text>
</comment>
<dbReference type="GO" id="GO:0000428">
    <property type="term" value="C:DNA-directed RNA polymerase complex"/>
    <property type="evidence" value="ECO:0007669"/>
    <property type="project" value="UniProtKB-KW"/>
</dbReference>
<dbReference type="InterPro" id="IPR044876">
    <property type="entry name" value="HRDC_dom_sf"/>
</dbReference>
<dbReference type="GO" id="GO:0005737">
    <property type="term" value="C:cytoplasm"/>
    <property type="evidence" value="ECO:0007669"/>
    <property type="project" value="UniProtKB-SubCell"/>
</dbReference>
<dbReference type="OrthoDB" id="25158at2157"/>
<keyword evidence="1 2" id="KW-0548">Nucleotidyltransferase</keyword>
<protein>
    <recommendedName>
        <fullName evidence="1">DNA-directed RNA polymerase subunit Rpo4</fullName>
        <ecNumber evidence="1">2.7.7.6</ecNumber>
    </recommendedName>
    <alternativeName>
        <fullName evidence="1">DNA-directed RNA polymerase subunit F</fullName>
    </alternativeName>
</protein>
<evidence type="ECO:0000313" key="3">
    <source>
        <dbReference type="Proteomes" id="UP000029859"/>
    </source>
</evidence>
<dbReference type="PANTHER" id="PTHR39646">
    <property type="entry name" value="RNA POLYMERASE RPB4"/>
    <property type="match status" value="1"/>
</dbReference>
<dbReference type="PIRSF" id="PIRSF005053">
    <property type="entry name" value="RNA_pol_F_arch"/>
    <property type="match status" value="1"/>
</dbReference>
<comment type="catalytic activity">
    <reaction evidence="1">
        <text>RNA(n) + a ribonucleoside 5'-triphosphate = RNA(n+1) + diphosphate</text>
        <dbReference type="Rhea" id="RHEA:21248"/>
        <dbReference type="Rhea" id="RHEA-COMP:14527"/>
        <dbReference type="Rhea" id="RHEA-COMP:17342"/>
        <dbReference type="ChEBI" id="CHEBI:33019"/>
        <dbReference type="ChEBI" id="CHEBI:61557"/>
        <dbReference type="ChEBI" id="CHEBI:140395"/>
        <dbReference type="EC" id="2.7.7.6"/>
    </reaction>
</comment>
<comment type="subcellular location">
    <subcellularLocation>
        <location evidence="1">Cytoplasm</location>
    </subcellularLocation>
</comment>
<dbReference type="RefSeq" id="WP_048193058.1">
    <property type="nucleotide sequence ID" value="NZ_CAAGSM010000008.1"/>
</dbReference>